<evidence type="ECO:0000313" key="1">
    <source>
        <dbReference type="EMBL" id="BBC34005.1"/>
    </source>
</evidence>
<organism evidence="1 2">
    <name type="scientific">Streptomyces graminofaciens</name>
    <dbReference type="NCBI Taxonomy" id="68212"/>
    <lineage>
        <taxon>Bacteria</taxon>
        <taxon>Bacillati</taxon>
        <taxon>Actinomycetota</taxon>
        <taxon>Actinomycetes</taxon>
        <taxon>Kitasatosporales</taxon>
        <taxon>Streptomycetaceae</taxon>
        <taxon>Streptomyces</taxon>
    </lineage>
</organism>
<gene>
    <name evidence="1" type="ORF">SGFS_052990</name>
</gene>
<accession>A0ABN5VL58</accession>
<evidence type="ECO:0000313" key="2">
    <source>
        <dbReference type="Proteomes" id="UP001321542"/>
    </source>
</evidence>
<dbReference type="Proteomes" id="UP001321542">
    <property type="component" value="Chromosome"/>
</dbReference>
<name>A0ABN5VL58_9ACTN</name>
<sequence length="127" mass="13786">MSVKADQAHYVASRKRVRAKPGGTARAATGIAVRIAGRRRSHLRAEWAAILSGAPEEGVTFSSRRQLVVVFGFLLAASRMRLRYVVSPAWTPVHWLLRVPSRTNAFIPAVVGAQAIYIVGDQGLPAL</sequence>
<dbReference type="EMBL" id="AP018448">
    <property type="protein sequence ID" value="BBC34005.1"/>
    <property type="molecule type" value="Genomic_DNA"/>
</dbReference>
<evidence type="ECO:0008006" key="3">
    <source>
        <dbReference type="Google" id="ProtNLM"/>
    </source>
</evidence>
<proteinExistence type="predicted"/>
<protein>
    <recommendedName>
        <fullName evidence="3">Transposase</fullName>
    </recommendedName>
</protein>
<reference evidence="1 2" key="2">
    <citation type="journal article" date="2023" name="ChemBioChem">
        <title>Acyltransferase Domain Exchange between Two Independent Type I Polyketide Synthases in the Same Producer Strain of Macrolide Antibiotics.</title>
        <authorList>
            <person name="Kudo F."/>
            <person name="Kishikawa K."/>
            <person name="Tsuboi K."/>
            <person name="Kido T."/>
            <person name="Usui T."/>
            <person name="Hashimoto J."/>
            <person name="Shin-Ya K."/>
            <person name="Miyanaga A."/>
            <person name="Eguchi T."/>
        </authorList>
    </citation>
    <scope>NUCLEOTIDE SEQUENCE [LARGE SCALE GENOMIC DNA]</scope>
    <source>
        <strain evidence="1 2">A-8890</strain>
    </source>
</reference>
<keyword evidence="2" id="KW-1185">Reference proteome</keyword>
<reference evidence="1 2" key="1">
    <citation type="journal article" date="2010" name="ChemBioChem">
        <title>Cloning and characterization of the biosynthetic gene cluster of 16-membered macrolide antibiotic FD-891: involvement of a dual functional cytochrome P450 monooxygenase catalyzing epoxidation and hydroxylation.</title>
        <authorList>
            <person name="Kudo F."/>
            <person name="Motegi A."/>
            <person name="Mizoue K."/>
            <person name="Eguchi T."/>
        </authorList>
    </citation>
    <scope>NUCLEOTIDE SEQUENCE [LARGE SCALE GENOMIC DNA]</scope>
    <source>
        <strain evidence="1 2">A-8890</strain>
    </source>
</reference>